<evidence type="ECO:0000256" key="2">
    <source>
        <dbReference type="ARBA" id="ARBA00022448"/>
    </source>
</evidence>
<feature type="transmembrane region" description="Helical" evidence="6">
    <location>
        <begin position="493"/>
        <end position="511"/>
    </location>
</feature>
<dbReference type="SUPFAM" id="SSF161070">
    <property type="entry name" value="SNF-like"/>
    <property type="match status" value="1"/>
</dbReference>
<keyword evidence="4 6" id="KW-1133">Transmembrane helix</keyword>
<keyword evidence="3 6" id="KW-0812">Transmembrane</keyword>
<protein>
    <submittedName>
        <fullName evidence="7">Sodium:calcium symporter</fullName>
    </submittedName>
</protein>
<evidence type="ECO:0000256" key="5">
    <source>
        <dbReference type="ARBA" id="ARBA00023136"/>
    </source>
</evidence>
<dbReference type="InterPro" id="IPR037272">
    <property type="entry name" value="SNS_sf"/>
</dbReference>
<dbReference type="PANTHER" id="PTHR42948:SF1">
    <property type="entry name" value="TRANSPORTER"/>
    <property type="match status" value="1"/>
</dbReference>
<dbReference type="PRINTS" id="PR00176">
    <property type="entry name" value="NANEUSMPORT"/>
</dbReference>
<comment type="subcellular location">
    <subcellularLocation>
        <location evidence="1">Membrane</location>
        <topology evidence="1">Multi-pass membrane protein</topology>
    </subcellularLocation>
</comment>
<keyword evidence="2" id="KW-0813">Transport</keyword>
<feature type="transmembrane region" description="Helical" evidence="6">
    <location>
        <begin position="43"/>
        <end position="63"/>
    </location>
</feature>
<feature type="transmembrane region" description="Helical" evidence="6">
    <location>
        <begin position="409"/>
        <end position="431"/>
    </location>
</feature>
<name>A0A833LVU1_9LEPT</name>
<feature type="transmembrane region" description="Helical" evidence="6">
    <location>
        <begin position="248"/>
        <end position="270"/>
    </location>
</feature>
<feature type="transmembrane region" description="Helical" evidence="6">
    <location>
        <begin position="94"/>
        <end position="122"/>
    </location>
</feature>
<dbReference type="InterPro" id="IPR000175">
    <property type="entry name" value="Na/ntran_symport"/>
</dbReference>
<organism evidence="7 8">
    <name type="scientific">Leptonema illini</name>
    <dbReference type="NCBI Taxonomy" id="183"/>
    <lineage>
        <taxon>Bacteria</taxon>
        <taxon>Pseudomonadati</taxon>
        <taxon>Spirochaetota</taxon>
        <taxon>Spirochaetia</taxon>
        <taxon>Leptospirales</taxon>
        <taxon>Leptospiraceae</taxon>
        <taxon>Leptonema</taxon>
    </lineage>
</organism>
<dbReference type="Proteomes" id="UP000460298">
    <property type="component" value="Unassembled WGS sequence"/>
</dbReference>
<feature type="transmembrane region" description="Helical" evidence="6">
    <location>
        <begin position="451"/>
        <end position="473"/>
    </location>
</feature>
<accession>A0A833LVU1</accession>
<dbReference type="GO" id="GO:0016020">
    <property type="term" value="C:membrane"/>
    <property type="evidence" value="ECO:0007669"/>
    <property type="project" value="UniProtKB-SubCell"/>
</dbReference>
<evidence type="ECO:0000313" key="8">
    <source>
        <dbReference type="Proteomes" id="UP000460298"/>
    </source>
</evidence>
<evidence type="ECO:0000256" key="1">
    <source>
        <dbReference type="ARBA" id="ARBA00004141"/>
    </source>
</evidence>
<evidence type="ECO:0000256" key="6">
    <source>
        <dbReference type="SAM" id="Phobius"/>
    </source>
</evidence>
<gene>
    <name evidence="7" type="ORF">F9K24_19695</name>
</gene>
<feature type="transmembrane region" description="Helical" evidence="6">
    <location>
        <begin position="12"/>
        <end position="31"/>
    </location>
</feature>
<comment type="caution">
    <text evidence="7">The sequence shown here is derived from an EMBL/GenBank/DDBJ whole genome shotgun (WGS) entry which is preliminary data.</text>
</comment>
<evidence type="ECO:0000313" key="7">
    <source>
        <dbReference type="EMBL" id="KAB2929511.1"/>
    </source>
</evidence>
<keyword evidence="5 6" id="KW-0472">Membrane</keyword>
<feature type="transmembrane region" description="Helical" evidence="6">
    <location>
        <begin position="380"/>
        <end position="397"/>
    </location>
</feature>
<dbReference type="EMBL" id="WBUI01000030">
    <property type="protein sequence ID" value="KAB2929511.1"/>
    <property type="molecule type" value="Genomic_DNA"/>
</dbReference>
<evidence type="ECO:0000256" key="4">
    <source>
        <dbReference type="ARBA" id="ARBA00022989"/>
    </source>
</evidence>
<dbReference type="Pfam" id="PF00209">
    <property type="entry name" value="SNF"/>
    <property type="match status" value="2"/>
</dbReference>
<dbReference type="AlphaFoldDB" id="A0A833LVU1"/>
<dbReference type="PANTHER" id="PTHR42948">
    <property type="entry name" value="TRANSPORTER"/>
    <property type="match status" value="1"/>
</dbReference>
<dbReference type="PROSITE" id="PS50267">
    <property type="entry name" value="NA_NEUROTRAN_SYMP_3"/>
    <property type="match status" value="1"/>
</dbReference>
<sequence length="522" mass="56873">MTGPAKKESWGSMLGVILAVMGSAIGLGNFLRFPGLAAKYEGGAFMIPYFVALLLLGIPIAWLEWTMGRAGGQKGFHSTPGIFRVIWPHRASPYVGFLGLIVPVGIYMYYVVIEAWCLYYAYQYAVGTFPLHAGATAYQSFFADFTGQSANGILFGFEHSNFIVFLLICYVLNMIIIYRGLAGGIELVSMIGIPVLFVSAVAILVRVLTLGTPDPALPEQNVLNGLGFMWNPQTESKSFLESLSNGEMWLAAAGQIFFTLSVGFGVIITYSSYLKKDDDVVLSATTSVAGNTFAEVALGGMITIPAAFILLGPAAAGGGTFQLGFITLPLVFEQMPIGSLFGFLWFSLLFIAAITSSISMLQPAIAFFEEGIGTSRRASVTLLSFVTFVGTVVVAYFSKGLIGLDQMDFWIGTVCIFLLATIQVILGGWVFGADRLIAEARKGSVLSLPRWIAFVIRFVSPVYLIVVFIVWLYQNLGSYIETLSNDDSARMTFLFILFLSGFFITLIAQAVRRWKRQAGEER</sequence>
<evidence type="ECO:0000256" key="3">
    <source>
        <dbReference type="ARBA" id="ARBA00022692"/>
    </source>
</evidence>
<feature type="transmembrane region" description="Helical" evidence="6">
    <location>
        <begin position="188"/>
        <end position="208"/>
    </location>
</feature>
<dbReference type="NCBIfam" id="NF037979">
    <property type="entry name" value="Na_transp"/>
    <property type="match status" value="1"/>
</dbReference>
<reference evidence="7 8" key="1">
    <citation type="submission" date="2019-10" db="EMBL/GenBank/DDBJ databases">
        <title>Extracellular Electron Transfer in a Candidatus Methanoperedens spp. Enrichment Culture.</title>
        <authorList>
            <person name="Berger S."/>
            <person name="Rangel Shaw D."/>
            <person name="Berben T."/>
            <person name="In 'T Zandt M."/>
            <person name="Frank J."/>
            <person name="Reimann J."/>
            <person name="Jetten M.S.M."/>
            <person name="Welte C.U."/>
        </authorList>
    </citation>
    <scope>NUCLEOTIDE SEQUENCE [LARGE SCALE GENOMIC DNA]</scope>
    <source>
        <strain evidence="7">SB12</strain>
    </source>
</reference>
<proteinExistence type="predicted"/>
<feature type="transmembrane region" description="Helical" evidence="6">
    <location>
        <begin position="344"/>
        <end position="368"/>
    </location>
</feature>
<feature type="transmembrane region" description="Helical" evidence="6">
    <location>
        <begin position="162"/>
        <end position="181"/>
    </location>
</feature>